<dbReference type="InterPro" id="IPR051925">
    <property type="entry name" value="RNA-binding_domain"/>
</dbReference>
<protein>
    <submittedName>
        <fullName evidence="4">RNA-binding protein, YhbY family</fullName>
    </submittedName>
</protein>
<dbReference type="InterPro" id="IPR001890">
    <property type="entry name" value="RNA-binding_CRM"/>
</dbReference>
<keyword evidence="1 2" id="KW-0694">RNA-binding</keyword>
<dbReference type="PROSITE" id="PS51295">
    <property type="entry name" value="CRM"/>
    <property type="match status" value="1"/>
</dbReference>
<dbReference type="Pfam" id="PF01985">
    <property type="entry name" value="CRS1_YhbY"/>
    <property type="match status" value="1"/>
</dbReference>
<reference evidence="4 5" key="1">
    <citation type="journal article" date="2015" name="Genome Announc.">
        <title>Expanding the biotechnology potential of lactobacilli through comparative genomics of 213 strains and associated genera.</title>
        <authorList>
            <person name="Sun Z."/>
            <person name="Harris H.M."/>
            <person name="McCann A."/>
            <person name="Guo C."/>
            <person name="Argimon S."/>
            <person name="Zhang W."/>
            <person name="Yang X."/>
            <person name="Jeffery I.B."/>
            <person name="Cooney J.C."/>
            <person name="Kagawa T.F."/>
            <person name="Liu W."/>
            <person name="Song Y."/>
            <person name="Salvetti E."/>
            <person name="Wrobel A."/>
            <person name="Rasinkangas P."/>
            <person name="Parkhill J."/>
            <person name="Rea M.C."/>
            <person name="O'Sullivan O."/>
            <person name="Ritari J."/>
            <person name="Douillard F.P."/>
            <person name="Paul Ross R."/>
            <person name="Yang R."/>
            <person name="Briner A.E."/>
            <person name="Felis G.E."/>
            <person name="de Vos W.M."/>
            <person name="Barrangou R."/>
            <person name="Klaenhammer T.R."/>
            <person name="Caufield P.W."/>
            <person name="Cui Y."/>
            <person name="Zhang H."/>
            <person name="O'Toole P.W."/>
        </authorList>
    </citation>
    <scope>NUCLEOTIDE SEQUENCE [LARGE SCALE GENOMIC DNA]</scope>
    <source>
        <strain evidence="4 5">DSM 19906</strain>
    </source>
</reference>
<evidence type="ECO:0000259" key="3">
    <source>
        <dbReference type="PROSITE" id="PS51295"/>
    </source>
</evidence>
<dbReference type="NCBIfam" id="TIGR00253">
    <property type="entry name" value="RNA_bind_YhbY"/>
    <property type="match status" value="1"/>
</dbReference>
<dbReference type="SUPFAM" id="SSF75471">
    <property type="entry name" value="YhbY-like"/>
    <property type="match status" value="1"/>
</dbReference>
<dbReference type="SMART" id="SM01103">
    <property type="entry name" value="CRS1_YhbY"/>
    <property type="match status" value="1"/>
</dbReference>
<dbReference type="InterPro" id="IPR017924">
    <property type="entry name" value="RNA-binding_YhbY"/>
</dbReference>
<dbReference type="InterPro" id="IPR035920">
    <property type="entry name" value="YhbY-like_sf"/>
</dbReference>
<dbReference type="EMBL" id="AZEB01000001">
    <property type="protein sequence ID" value="KRL23518.1"/>
    <property type="molecule type" value="Genomic_DNA"/>
</dbReference>
<evidence type="ECO:0000313" key="4">
    <source>
        <dbReference type="EMBL" id="KRL23518.1"/>
    </source>
</evidence>
<feature type="domain" description="CRM" evidence="3">
    <location>
        <begin position="1"/>
        <end position="97"/>
    </location>
</feature>
<dbReference type="PANTHER" id="PTHR40065:SF3">
    <property type="entry name" value="RNA-BINDING PROTEIN YHBY"/>
    <property type="match status" value="1"/>
</dbReference>
<dbReference type="GO" id="GO:0003723">
    <property type="term" value="F:RNA binding"/>
    <property type="evidence" value="ECO:0007669"/>
    <property type="project" value="UniProtKB-UniRule"/>
</dbReference>
<evidence type="ECO:0000313" key="5">
    <source>
        <dbReference type="Proteomes" id="UP000051439"/>
    </source>
</evidence>
<gene>
    <name evidence="4" type="ORF">FC98_GL000246</name>
</gene>
<name>A0A0R1NT87_9LACO</name>
<dbReference type="PATRIC" id="fig|1423766.4.peg.244"/>
<proteinExistence type="predicted"/>
<dbReference type="Gene3D" id="3.30.110.60">
    <property type="entry name" value="YhbY-like"/>
    <property type="match status" value="1"/>
</dbReference>
<evidence type="ECO:0000256" key="2">
    <source>
        <dbReference type="PROSITE-ProRule" id="PRU00626"/>
    </source>
</evidence>
<keyword evidence="5" id="KW-1185">Reference proteome</keyword>
<dbReference type="AlphaFoldDB" id="A0A0R1NT87"/>
<accession>A0A0R1NT87</accession>
<dbReference type="RefSeq" id="WP_054654275.1">
    <property type="nucleotide sequence ID" value="NZ_AZEB01000001.1"/>
</dbReference>
<dbReference type="PANTHER" id="PTHR40065">
    <property type="entry name" value="RNA-BINDING PROTEIN YHBY"/>
    <property type="match status" value="1"/>
</dbReference>
<evidence type="ECO:0000256" key="1">
    <source>
        <dbReference type="ARBA" id="ARBA00022884"/>
    </source>
</evidence>
<sequence length="103" mass="11672">MNLTGKQKRFLRANANRMRPIFEVGKNGLSQIWLDEIQKALDSRELIKVNVLQNAAASLADIKEYIETKSNITVVQVIGKTLVLFKPSNNQNNQELSKKVFSI</sequence>
<dbReference type="Proteomes" id="UP000051439">
    <property type="component" value="Unassembled WGS sequence"/>
</dbReference>
<organism evidence="4 5">
    <name type="scientific">Lentilactobacillus kisonensis DSM 19906 = JCM 15041</name>
    <dbReference type="NCBI Taxonomy" id="1423766"/>
    <lineage>
        <taxon>Bacteria</taxon>
        <taxon>Bacillati</taxon>
        <taxon>Bacillota</taxon>
        <taxon>Bacilli</taxon>
        <taxon>Lactobacillales</taxon>
        <taxon>Lactobacillaceae</taxon>
        <taxon>Lentilactobacillus</taxon>
    </lineage>
</organism>
<comment type="caution">
    <text evidence="4">The sequence shown here is derived from an EMBL/GenBank/DDBJ whole genome shotgun (WGS) entry which is preliminary data.</text>
</comment>